<dbReference type="GO" id="GO:0004315">
    <property type="term" value="F:3-oxoacyl-[acyl-carrier-protein] synthase activity"/>
    <property type="evidence" value="ECO:0007669"/>
    <property type="project" value="TreeGrafter"/>
</dbReference>
<dbReference type="InterPro" id="IPR014031">
    <property type="entry name" value="Ketoacyl_synth_C"/>
</dbReference>
<evidence type="ECO:0000256" key="3">
    <source>
        <dbReference type="ARBA" id="ARBA00023315"/>
    </source>
</evidence>
<organism evidence="6 7">
    <name type="scientific">Actinomadura litoris</name>
    <dbReference type="NCBI Taxonomy" id="2678616"/>
    <lineage>
        <taxon>Bacteria</taxon>
        <taxon>Bacillati</taxon>
        <taxon>Actinomycetota</taxon>
        <taxon>Actinomycetes</taxon>
        <taxon>Streptosporangiales</taxon>
        <taxon>Thermomonosporaceae</taxon>
        <taxon>Actinomadura</taxon>
    </lineage>
</organism>
<dbReference type="Pfam" id="PF00109">
    <property type="entry name" value="ketoacyl-synt"/>
    <property type="match status" value="1"/>
</dbReference>
<reference evidence="6 7" key="1">
    <citation type="submission" date="2019-11" db="EMBL/GenBank/DDBJ databases">
        <authorList>
            <person name="Cao P."/>
        </authorList>
    </citation>
    <scope>NUCLEOTIDE SEQUENCE [LARGE SCALE GENOMIC DNA]</scope>
    <source>
        <strain evidence="6 7">NEAU-AAG5</strain>
    </source>
</reference>
<dbReference type="InterPro" id="IPR000794">
    <property type="entry name" value="Beta-ketoacyl_synthase"/>
</dbReference>
<evidence type="ECO:0000256" key="4">
    <source>
        <dbReference type="RuleBase" id="RU003694"/>
    </source>
</evidence>
<evidence type="ECO:0000256" key="2">
    <source>
        <dbReference type="ARBA" id="ARBA00022679"/>
    </source>
</evidence>
<evidence type="ECO:0000256" key="1">
    <source>
        <dbReference type="ARBA" id="ARBA00008467"/>
    </source>
</evidence>
<keyword evidence="2 4" id="KW-0808">Transferase</keyword>
<dbReference type="RefSeq" id="WP_156217708.1">
    <property type="nucleotide sequence ID" value="NZ_WOFH01000006.1"/>
</dbReference>
<sequence length="419" mass="43612">MSAPANAPSEAEAVGEAGGTASAVVTGIGTMVGDGTGIEEHWKGVLEGRSWIRPIQRYDASRYSARLAGQIVGFDVTEHLPSRLIPQTDRVTQLALVASDQALADAAFSGRGYDDFEMGVVTSNASAGWEFTHHEFKKLWTEGPEKVSVYESFAWFYAANTGQISIRNGLRAASGVLVADQAGGLDAIGQARRNLRRGAKLMVTGGMDSAFDPWGWLSHISGGEVSIAEDAAHAYLPFDADAHGYIPGEGGAMLVVERGDAVAPSAKRYGRVAGYASTFDPPPGSGRPSNLGRALRLALADAGVEPGRVDVVFADGAGVPERDRSEARAITEVFGPRGVPVTVPKAGVGRLLAGGGPLDVVTALLSIRDGVIPPTPHTRAVPHGYGLDVVVAPREAEVEVAVVLARGRGGFNSAVVITA</sequence>
<accession>A0A7K1L258</accession>
<dbReference type="CDD" id="cd00832">
    <property type="entry name" value="CLF"/>
    <property type="match status" value="1"/>
</dbReference>
<dbReference type="EMBL" id="WOFH01000006">
    <property type="protein sequence ID" value="MUN38524.1"/>
    <property type="molecule type" value="Genomic_DNA"/>
</dbReference>
<keyword evidence="7" id="KW-1185">Reference proteome</keyword>
<dbReference type="PANTHER" id="PTHR11712:SF322">
    <property type="entry name" value="POLYKETIDE BETA-KETOACYL SYNTHASE 2-RELATED"/>
    <property type="match status" value="1"/>
</dbReference>
<keyword evidence="3" id="KW-0012">Acyltransferase</keyword>
<name>A0A7K1L258_9ACTN</name>
<protein>
    <submittedName>
        <fullName evidence="6">Ketosynthase chain-length factor</fullName>
    </submittedName>
</protein>
<comment type="caution">
    <text evidence="6">The sequence shown here is derived from an EMBL/GenBank/DDBJ whole genome shotgun (WGS) entry which is preliminary data.</text>
</comment>
<dbReference type="InterPro" id="IPR016039">
    <property type="entry name" value="Thiolase-like"/>
</dbReference>
<proteinExistence type="inferred from homology"/>
<dbReference type="GO" id="GO:0006633">
    <property type="term" value="P:fatty acid biosynthetic process"/>
    <property type="evidence" value="ECO:0007669"/>
    <property type="project" value="TreeGrafter"/>
</dbReference>
<evidence type="ECO:0000259" key="5">
    <source>
        <dbReference type="PROSITE" id="PS52004"/>
    </source>
</evidence>
<dbReference type="InterPro" id="IPR014030">
    <property type="entry name" value="Ketoacyl_synth_N"/>
</dbReference>
<dbReference type="InterPro" id="IPR020841">
    <property type="entry name" value="PKS_Beta-ketoAc_synthase_dom"/>
</dbReference>
<dbReference type="PANTHER" id="PTHR11712">
    <property type="entry name" value="POLYKETIDE SYNTHASE-RELATED"/>
    <property type="match status" value="1"/>
</dbReference>
<dbReference type="Gene3D" id="3.40.47.10">
    <property type="match status" value="2"/>
</dbReference>
<dbReference type="FunFam" id="3.40.47.10:FF:000089">
    <property type="entry name" value="Putative polyketide beta-ketoacyl synthase 2"/>
    <property type="match status" value="1"/>
</dbReference>
<dbReference type="PROSITE" id="PS52004">
    <property type="entry name" value="KS3_2"/>
    <property type="match status" value="1"/>
</dbReference>
<dbReference type="Proteomes" id="UP000432015">
    <property type="component" value="Unassembled WGS sequence"/>
</dbReference>
<gene>
    <name evidence="6" type="ORF">GNZ18_18190</name>
</gene>
<feature type="domain" description="Ketosynthase family 3 (KS3)" evidence="5">
    <location>
        <begin position="20"/>
        <end position="419"/>
    </location>
</feature>
<dbReference type="Pfam" id="PF02801">
    <property type="entry name" value="Ketoacyl-synt_C"/>
    <property type="match status" value="1"/>
</dbReference>
<evidence type="ECO:0000313" key="7">
    <source>
        <dbReference type="Proteomes" id="UP000432015"/>
    </source>
</evidence>
<comment type="similarity">
    <text evidence="1 4">Belongs to the thiolase-like superfamily. Beta-ketoacyl-ACP synthases family.</text>
</comment>
<dbReference type="SUPFAM" id="SSF53901">
    <property type="entry name" value="Thiolase-like"/>
    <property type="match status" value="2"/>
</dbReference>
<evidence type="ECO:0000313" key="6">
    <source>
        <dbReference type="EMBL" id="MUN38524.1"/>
    </source>
</evidence>
<dbReference type="AlphaFoldDB" id="A0A7K1L258"/>